<dbReference type="PRINTS" id="PR00176">
    <property type="entry name" value="NANEUSMPORT"/>
</dbReference>
<dbReference type="CDD" id="cd10336">
    <property type="entry name" value="SLC6sbd_Tyt1-Like"/>
    <property type="match status" value="1"/>
</dbReference>
<feature type="transmembrane region" description="Helical" evidence="6">
    <location>
        <begin position="279"/>
        <end position="306"/>
    </location>
</feature>
<dbReference type="GO" id="GO:0016020">
    <property type="term" value="C:membrane"/>
    <property type="evidence" value="ECO:0007669"/>
    <property type="project" value="UniProtKB-SubCell"/>
</dbReference>
<keyword evidence="4 6" id="KW-1133">Transmembrane helix</keyword>
<dbReference type="PANTHER" id="PTHR42948">
    <property type="entry name" value="TRANSPORTER"/>
    <property type="match status" value="1"/>
</dbReference>
<dbReference type="PROSITE" id="PS50267">
    <property type="entry name" value="NA_NEUROTRAN_SYMP_3"/>
    <property type="match status" value="1"/>
</dbReference>
<keyword evidence="5 6" id="KW-0472">Membrane</keyword>
<dbReference type="PATRIC" id="fig|1705562.3.peg.704"/>
<evidence type="ECO:0008006" key="9">
    <source>
        <dbReference type="Google" id="ProtNLM"/>
    </source>
</evidence>
<proteinExistence type="predicted"/>
<name>A0A0M9AG89_9EURY</name>
<feature type="transmembrane region" description="Helical" evidence="6">
    <location>
        <begin position="39"/>
        <end position="61"/>
    </location>
</feature>
<dbReference type="STRING" id="1705562.AMS69_18340"/>
<dbReference type="OrthoDB" id="99721at2157"/>
<feature type="transmembrane region" description="Helical" evidence="6">
    <location>
        <begin position="327"/>
        <end position="346"/>
    </location>
</feature>
<comment type="caution">
    <text evidence="7">The sequence shown here is derived from an EMBL/GenBank/DDBJ whole genome shotgun (WGS) entry which is preliminary data.</text>
</comment>
<keyword evidence="3 6" id="KW-0812">Transmembrane</keyword>
<dbReference type="InterPro" id="IPR047218">
    <property type="entry name" value="YocR/YhdH-like"/>
</dbReference>
<feature type="transmembrane region" description="Helical" evidence="6">
    <location>
        <begin position="9"/>
        <end position="27"/>
    </location>
</feature>
<dbReference type="EMBL" id="LIUF01000010">
    <property type="protein sequence ID" value="KOX91457.1"/>
    <property type="molecule type" value="Genomic_DNA"/>
</dbReference>
<organism evidence="7 8">
    <name type="scientific">Haloarcula rubripromontorii</name>
    <dbReference type="NCBI Taxonomy" id="1705562"/>
    <lineage>
        <taxon>Archaea</taxon>
        <taxon>Methanobacteriati</taxon>
        <taxon>Methanobacteriota</taxon>
        <taxon>Stenosarchaea group</taxon>
        <taxon>Halobacteria</taxon>
        <taxon>Halobacteriales</taxon>
        <taxon>Haloarculaceae</taxon>
        <taxon>Haloarcula</taxon>
    </lineage>
</organism>
<evidence type="ECO:0000313" key="7">
    <source>
        <dbReference type="EMBL" id="KOX91457.1"/>
    </source>
</evidence>
<sequence length="466" mass="49675">MDLWSSRTGFILAATGAAVGIGNIWRFPSVVGRNGGGAYLIPFLIAVFVFAVPLIILEINSGRRTRADIVATFRDVRPGFRIFGWFIVAIVILILSYYLVITGWILAFLVSAITGGDISLGSFTATYAPVLSFTVSLGIVAAVLSLGVREGIERLTTVLMPLVFVILLGMAVFSVTLSGFSEGVAFFLTPDLSVLTDPLIWSAAFGQAFFSLSAGMGILITYGSYVGEEMDVPEAAAIIAVADVIVAVLAGIVIFPIVFTFDLEPSLGTELAFSTLPAAFSLLPGGRIVAGAFFGLLFAAAITSAVSMMEVGVSTVRGETQFSRRQATILVSVLVFFLGMPSLLSYTPFQLQVWGTPFLDLLDNSVGTLGLPVTALVISITFGYFARHEEVRVPRIERLTTTSTKYLLPPVLVAIIASQLFLGFDFPGWHTLPGSTLDRALVSAAILVCIGVLAYLLLRLQRAAAK</sequence>
<evidence type="ECO:0000313" key="8">
    <source>
        <dbReference type="Proteomes" id="UP000037729"/>
    </source>
</evidence>
<evidence type="ECO:0000256" key="3">
    <source>
        <dbReference type="ARBA" id="ARBA00022692"/>
    </source>
</evidence>
<comment type="subcellular location">
    <subcellularLocation>
        <location evidence="1">Membrane</location>
        <topology evidence="1">Multi-pass membrane protein</topology>
    </subcellularLocation>
</comment>
<feature type="transmembrane region" description="Helical" evidence="6">
    <location>
        <begin position="127"/>
        <end position="146"/>
    </location>
</feature>
<gene>
    <name evidence="7" type="ORF">AMS69_18340</name>
</gene>
<dbReference type="SUPFAM" id="SSF161070">
    <property type="entry name" value="SNF-like"/>
    <property type="match status" value="1"/>
</dbReference>
<evidence type="ECO:0000256" key="5">
    <source>
        <dbReference type="ARBA" id="ARBA00023136"/>
    </source>
</evidence>
<dbReference type="RefSeq" id="WP_053969480.1">
    <property type="nucleotide sequence ID" value="NZ_LIUF01000010.1"/>
</dbReference>
<dbReference type="InterPro" id="IPR037272">
    <property type="entry name" value="SNS_sf"/>
</dbReference>
<protein>
    <recommendedName>
        <fullName evidence="9">Daunorubicin ABC transporter ATP-binding protein</fullName>
    </recommendedName>
</protein>
<reference evidence="7 8" key="1">
    <citation type="submission" date="2015-08" db="EMBL/GenBank/DDBJ databases">
        <title>Genomes of Isolates from Cabo Rojo, PR.</title>
        <authorList>
            <person name="Sanchez-Nieves R.L."/>
            <person name="Montalvo-Rodriguez R."/>
        </authorList>
    </citation>
    <scope>NUCLEOTIDE SEQUENCE [LARGE SCALE GENOMIC DNA]</scope>
    <source>
        <strain evidence="7 8">SL3</strain>
    </source>
</reference>
<feature type="transmembrane region" description="Helical" evidence="6">
    <location>
        <begin position="200"/>
        <end position="223"/>
    </location>
</feature>
<feature type="transmembrane region" description="Helical" evidence="6">
    <location>
        <begin position="406"/>
        <end position="424"/>
    </location>
</feature>
<dbReference type="InterPro" id="IPR000175">
    <property type="entry name" value="Na/ntran_symport"/>
</dbReference>
<dbReference type="AlphaFoldDB" id="A0A0M9AG89"/>
<keyword evidence="2" id="KW-0813">Transport</keyword>
<dbReference type="NCBIfam" id="NF037979">
    <property type="entry name" value="Na_transp"/>
    <property type="match status" value="1"/>
</dbReference>
<evidence type="ECO:0000256" key="4">
    <source>
        <dbReference type="ARBA" id="ARBA00022989"/>
    </source>
</evidence>
<feature type="transmembrane region" description="Helical" evidence="6">
    <location>
        <begin position="366"/>
        <end position="385"/>
    </location>
</feature>
<evidence type="ECO:0000256" key="6">
    <source>
        <dbReference type="SAM" id="Phobius"/>
    </source>
</evidence>
<keyword evidence="8" id="KW-1185">Reference proteome</keyword>
<dbReference type="Proteomes" id="UP000037729">
    <property type="component" value="Unassembled WGS sequence"/>
</dbReference>
<evidence type="ECO:0000256" key="1">
    <source>
        <dbReference type="ARBA" id="ARBA00004141"/>
    </source>
</evidence>
<feature type="transmembrane region" description="Helical" evidence="6">
    <location>
        <begin position="158"/>
        <end position="180"/>
    </location>
</feature>
<evidence type="ECO:0000256" key="2">
    <source>
        <dbReference type="ARBA" id="ARBA00022448"/>
    </source>
</evidence>
<feature type="transmembrane region" description="Helical" evidence="6">
    <location>
        <begin position="440"/>
        <end position="458"/>
    </location>
</feature>
<feature type="transmembrane region" description="Helical" evidence="6">
    <location>
        <begin position="82"/>
        <end position="107"/>
    </location>
</feature>
<dbReference type="Pfam" id="PF00209">
    <property type="entry name" value="SNF"/>
    <property type="match status" value="2"/>
</dbReference>
<dbReference type="PANTHER" id="PTHR42948:SF1">
    <property type="entry name" value="TRANSPORTER"/>
    <property type="match status" value="1"/>
</dbReference>
<feature type="transmembrane region" description="Helical" evidence="6">
    <location>
        <begin position="235"/>
        <end position="259"/>
    </location>
</feature>
<accession>A0A0M9AG89</accession>